<dbReference type="PANTHER" id="PTHR43689:SF8">
    <property type="entry name" value="ALPHA_BETA-HYDROLASES SUPERFAMILY PROTEIN"/>
    <property type="match status" value="1"/>
</dbReference>
<dbReference type="KEGG" id="pno:SNOG_11766"/>
<dbReference type="Pfam" id="PF12697">
    <property type="entry name" value="Abhydrolase_6"/>
    <property type="match status" value="1"/>
</dbReference>
<evidence type="ECO:0000313" key="4">
    <source>
        <dbReference type="Proteomes" id="UP000663193"/>
    </source>
</evidence>
<dbReference type="OMA" id="HWTPVER"/>
<protein>
    <recommendedName>
        <fullName evidence="2">AB hydrolase-1 domain-containing protein</fullName>
    </recommendedName>
</protein>
<dbReference type="PANTHER" id="PTHR43689">
    <property type="entry name" value="HYDROLASE"/>
    <property type="match status" value="1"/>
</dbReference>
<keyword evidence="1" id="KW-0472">Membrane</keyword>
<organism evidence="3 4">
    <name type="scientific">Phaeosphaeria nodorum (strain SN15 / ATCC MYA-4574 / FGSC 10173)</name>
    <name type="common">Glume blotch fungus</name>
    <name type="synonym">Parastagonospora nodorum</name>
    <dbReference type="NCBI Taxonomy" id="321614"/>
    <lineage>
        <taxon>Eukaryota</taxon>
        <taxon>Fungi</taxon>
        <taxon>Dikarya</taxon>
        <taxon>Ascomycota</taxon>
        <taxon>Pezizomycotina</taxon>
        <taxon>Dothideomycetes</taxon>
        <taxon>Pleosporomycetidae</taxon>
        <taxon>Pleosporales</taxon>
        <taxon>Pleosporineae</taxon>
        <taxon>Phaeosphaeriaceae</taxon>
        <taxon>Parastagonospora</taxon>
    </lineage>
</organism>
<dbReference type="InterPro" id="IPR000073">
    <property type="entry name" value="AB_hydrolase_1"/>
</dbReference>
<dbReference type="OrthoDB" id="6431331at2759"/>
<dbReference type="GO" id="GO:0003824">
    <property type="term" value="F:catalytic activity"/>
    <property type="evidence" value="ECO:0007669"/>
    <property type="project" value="InterPro"/>
</dbReference>
<keyword evidence="1" id="KW-0812">Transmembrane</keyword>
<feature type="transmembrane region" description="Helical" evidence="1">
    <location>
        <begin position="20"/>
        <end position="43"/>
    </location>
</feature>
<keyword evidence="4" id="KW-1185">Reference proteome</keyword>
<dbReference type="RefSeq" id="XP_001802004.1">
    <property type="nucleotide sequence ID" value="XM_001801952.1"/>
</dbReference>
<dbReference type="VEuPathDB" id="FungiDB:JI435_117660"/>
<dbReference type="AlphaFoldDB" id="A0A7U2IAS0"/>
<feature type="domain" description="AB hydrolase-1" evidence="2">
    <location>
        <begin position="109"/>
        <end position="459"/>
    </location>
</feature>
<reference evidence="4" key="1">
    <citation type="journal article" date="2021" name="BMC Genomics">
        <title>Chromosome-level genome assembly and manually-curated proteome of model necrotroph Parastagonospora nodorum Sn15 reveals a genome-wide trove of candidate effector homologs, and redundancy of virulence-related functions within an accessory chromosome.</title>
        <authorList>
            <person name="Bertazzoni S."/>
            <person name="Jones D.A.B."/>
            <person name="Phan H.T."/>
            <person name="Tan K.-C."/>
            <person name="Hane J.K."/>
        </authorList>
    </citation>
    <scope>NUCLEOTIDE SEQUENCE [LARGE SCALE GENOMIC DNA]</scope>
    <source>
        <strain evidence="4">SN15 / ATCC MYA-4574 / FGSC 10173)</strain>
    </source>
</reference>
<dbReference type="SUPFAM" id="SSF53474">
    <property type="entry name" value="alpha/beta-Hydrolases"/>
    <property type="match status" value="1"/>
</dbReference>
<gene>
    <name evidence="3" type="ORF">JI435_117660</name>
</gene>
<sequence>MSSPNATRLRASVRRIATDLAWFGFKLGFGLVSLATVWATAVLKNGALWADDTSEERKELAAAQEKYWSLDHGPFMGFRHAFFTTSTGARLHYVVNADVKSADPKNVGIFIHGFPDSFLLWRHILQSPELRHNHILIAVDLPGYGGSDGLPHYGPYDMLEPLAEFILDMRMQYLKADRKVVVTTHDWGALVGARLASEAAQLADHWIIMSGIIPHLTTSNAISQMTLAKQMLRTWIHTPTNFRLLKTALTTLDPVRSQFRRSFYVFCFHLPWPFSSFFATFGNYWFLRTLHSLGKGKARKDEKLIGRLDPKEAGEAMAMSTGPGKLQMSDSHVTRYGESVRKRMSDRGMSQKVGIYRDGLFIGKWEKSLQTTAALFEIASAAGSTPHSSVSSDPLMGGAPEGSLKAPTTFMLGDHDPAFDQRLALSNAKDFLVGGSQVLLVKDAGHWLPLESGGRRVVEKTVSWALSGETKTTPFAAMSDVKVVVET</sequence>
<dbReference type="PRINTS" id="PR00412">
    <property type="entry name" value="EPOXHYDRLASE"/>
</dbReference>
<evidence type="ECO:0000256" key="1">
    <source>
        <dbReference type="SAM" id="Phobius"/>
    </source>
</evidence>
<evidence type="ECO:0000259" key="2">
    <source>
        <dbReference type="Pfam" id="PF12697"/>
    </source>
</evidence>
<accession>A0A7U2IAS0</accession>
<dbReference type="Proteomes" id="UP000663193">
    <property type="component" value="Chromosome 20"/>
</dbReference>
<name>A0A7U2IAS0_PHANO</name>
<dbReference type="EMBL" id="CP069042">
    <property type="protein sequence ID" value="QRD06386.1"/>
    <property type="molecule type" value="Genomic_DNA"/>
</dbReference>
<keyword evidence="1" id="KW-1133">Transmembrane helix</keyword>
<proteinExistence type="predicted"/>
<dbReference type="InterPro" id="IPR029058">
    <property type="entry name" value="AB_hydrolase_fold"/>
</dbReference>
<dbReference type="Gene3D" id="3.40.50.1820">
    <property type="entry name" value="alpha/beta hydrolase"/>
    <property type="match status" value="1"/>
</dbReference>
<dbReference type="InterPro" id="IPR000639">
    <property type="entry name" value="Epox_hydrolase-like"/>
</dbReference>
<evidence type="ECO:0000313" key="3">
    <source>
        <dbReference type="EMBL" id="QRD06386.1"/>
    </source>
</evidence>